<dbReference type="Pfam" id="PF05016">
    <property type="entry name" value="ParE_toxin"/>
    <property type="match status" value="1"/>
</dbReference>
<keyword evidence="2" id="KW-1277">Toxin-antitoxin system</keyword>
<dbReference type="SUPFAM" id="SSF143011">
    <property type="entry name" value="RelE-like"/>
    <property type="match status" value="1"/>
</dbReference>
<evidence type="ECO:0000256" key="1">
    <source>
        <dbReference type="ARBA" id="ARBA00006226"/>
    </source>
</evidence>
<evidence type="ECO:0000256" key="2">
    <source>
        <dbReference type="ARBA" id="ARBA00022649"/>
    </source>
</evidence>
<dbReference type="InterPro" id="IPR051803">
    <property type="entry name" value="TA_system_RelE-like_toxin"/>
</dbReference>
<dbReference type="Proteomes" id="UP000030652">
    <property type="component" value="Unassembled WGS sequence"/>
</dbReference>
<evidence type="ECO:0000313" key="3">
    <source>
        <dbReference type="EMBL" id="KHE91912.1"/>
    </source>
</evidence>
<proteinExistence type="inferred from homology"/>
<dbReference type="Gene3D" id="3.30.2310.20">
    <property type="entry name" value="RelE-like"/>
    <property type="match status" value="1"/>
</dbReference>
<dbReference type="PANTHER" id="PTHR33755:SF5">
    <property type="entry name" value="TYPE II TOXIN-ANTITOXIN SYSTEM RELE_PARE FAMILY TOXIN"/>
    <property type="match status" value="1"/>
</dbReference>
<dbReference type="PANTHER" id="PTHR33755">
    <property type="entry name" value="TOXIN PARE1-RELATED"/>
    <property type="match status" value="1"/>
</dbReference>
<dbReference type="InterPro" id="IPR007712">
    <property type="entry name" value="RelE/ParE_toxin"/>
</dbReference>
<accession>A0A0B0EFN6</accession>
<evidence type="ECO:0008006" key="5">
    <source>
        <dbReference type="Google" id="ProtNLM"/>
    </source>
</evidence>
<comment type="caution">
    <text evidence="3">The sequence shown here is derived from an EMBL/GenBank/DDBJ whole genome shotgun (WGS) entry which is preliminary data.</text>
</comment>
<gene>
    <name evidence="3" type="ORF">SCABRO_02349</name>
</gene>
<dbReference type="eggNOG" id="COG3668">
    <property type="taxonomic scope" value="Bacteria"/>
</dbReference>
<dbReference type="EMBL" id="JRYO01000163">
    <property type="protein sequence ID" value="KHE91912.1"/>
    <property type="molecule type" value="Genomic_DNA"/>
</dbReference>
<evidence type="ECO:0000313" key="4">
    <source>
        <dbReference type="Proteomes" id="UP000030652"/>
    </source>
</evidence>
<sequence length="98" mass="11505">MDYKLIWSPDALTDIEAIGDYISRDSAFYAESTVLKIYESPQSLVNFPKQGRVIPEIGNQNIRELFVFQYRIIYEIKCDEIHILTVIHGKRLLERDQI</sequence>
<dbReference type="InterPro" id="IPR035093">
    <property type="entry name" value="RelE/ParE_toxin_dom_sf"/>
</dbReference>
<name>A0A0B0EFN6_9BACT</name>
<comment type="similarity">
    <text evidence="1">Belongs to the RelE toxin family.</text>
</comment>
<dbReference type="AlphaFoldDB" id="A0A0B0EFN6"/>
<reference evidence="3 4" key="1">
    <citation type="submission" date="2014-10" db="EMBL/GenBank/DDBJ databases">
        <title>Draft genome of anammox bacterium scalindua brodae, obtained using differential coverage binning of sequence data from two enrichment reactors.</title>
        <authorList>
            <person name="Speth D.R."/>
            <person name="Russ L."/>
            <person name="Kartal B."/>
            <person name="Op den Camp H.J."/>
            <person name="Dutilh B.E."/>
            <person name="Jetten M.S."/>
        </authorList>
    </citation>
    <scope>NUCLEOTIDE SEQUENCE [LARGE SCALE GENOMIC DNA]</scope>
    <source>
        <strain evidence="3">RU1</strain>
    </source>
</reference>
<organism evidence="3 4">
    <name type="scientific">Candidatus Scalindua brodae</name>
    <dbReference type="NCBI Taxonomy" id="237368"/>
    <lineage>
        <taxon>Bacteria</taxon>
        <taxon>Pseudomonadati</taxon>
        <taxon>Planctomycetota</taxon>
        <taxon>Candidatus Brocadiia</taxon>
        <taxon>Candidatus Brocadiales</taxon>
        <taxon>Candidatus Scalinduaceae</taxon>
        <taxon>Candidatus Scalindua</taxon>
    </lineage>
</organism>
<protein>
    <recommendedName>
        <fullName evidence="5">Plasmid stabilization system protein</fullName>
    </recommendedName>
</protein>